<feature type="domain" description="RanBP2-type" evidence="6">
    <location>
        <begin position="1230"/>
        <end position="1260"/>
    </location>
</feature>
<feature type="domain" description="EF-hand" evidence="7">
    <location>
        <begin position="1035"/>
        <end position="1070"/>
    </location>
</feature>
<reference evidence="8" key="2">
    <citation type="submission" date="2021-04" db="EMBL/GenBank/DDBJ databases">
        <authorList>
            <person name="Podell S."/>
        </authorList>
    </citation>
    <scope>NUCLEOTIDE SEQUENCE</scope>
    <source>
        <strain evidence="8">Hildebrandi</strain>
    </source>
</reference>
<feature type="compositionally biased region" description="Polar residues" evidence="5">
    <location>
        <begin position="1339"/>
        <end position="1362"/>
    </location>
</feature>
<feature type="compositionally biased region" description="Basic and acidic residues" evidence="5">
    <location>
        <begin position="2339"/>
        <end position="2359"/>
    </location>
</feature>
<feature type="region of interest" description="Disordered" evidence="5">
    <location>
        <begin position="936"/>
        <end position="956"/>
    </location>
</feature>
<evidence type="ECO:0000313" key="8">
    <source>
        <dbReference type="EMBL" id="KAG7359601.1"/>
    </source>
</evidence>
<feature type="compositionally biased region" description="Low complexity" evidence="5">
    <location>
        <begin position="1484"/>
        <end position="1568"/>
    </location>
</feature>
<dbReference type="PROSITE" id="PS01358">
    <property type="entry name" value="ZF_RANBP2_1"/>
    <property type="match status" value="2"/>
</dbReference>
<feature type="compositionally biased region" description="Low complexity" evidence="5">
    <location>
        <begin position="1735"/>
        <end position="1757"/>
    </location>
</feature>
<feature type="compositionally biased region" description="Polar residues" evidence="5">
    <location>
        <begin position="2298"/>
        <end position="2328"/>
    </location>
</feature>
<feature type="compositionally biased region" description="Polar residues" evidence="5">
    <location>
        <begin position="1776"/>
        <end position="1790"/>
    </location>
</feature>
<gene>
    <name evidence="8" type="ORF">IV203_034699</name>
</gene>
<feature type="region of interest" description="Disordered" evidence="5">
    <location>
        <begin position="1002"/>
        <end position="1034"/>
    </location>
</feature>
<evidence type="ECO:0000313" key="9">
    <source>
        <dbReference type="Proteomes" id="UP000693970"/>
    </source>
</evidence>
<reference evidence="8" key="1">
    <citation type="journal article" date="2021" name="Sci. Rep.">
        <title>Diploid genomic architecture of Nitzschia inconspicua, an elite biomass production diatom.</title>
        <authorList>
            <person name="Oliver A."/>
            <person name="Podell S."/>
            <person name="Pinowska A."/>
            <person name="Traller J.C."/>
            <person name="Smith S.R."/>
            <person name="McClure R."/>
            <person name="Beliaev A."/>
            <person name="Bohutskyi P."/>
            <person name="Hill E.A."/>
            <person name="Rabines A."/>
            <person name="Zheng H."/>
            <person name="Allen L.Z."/>
            <person name="Kuo A."/>
            <person name="Grigoriev I.V."/>
            <person name="Allen A.E."/>
            <person name="Hazlebeck D."/>
            <person name="Allen E.E."/>
        </authorList>
    </citation>
    <scope>NUCLEOTIDE SEQUENCE</scope>
    <source>
        <strain evidence="8">Hildebrandi</strain>
    </source>
</reference>
<dbReference type="Pfam" id="PF00641">
    <property type="entry name" value="Zn_ribbon_RanBP"/>
    <property type="match status" value="2"/>
</dbReference>
<evidence type="ECO:0000259" key="7">
    <source>
        <dbReference type="PROSITE" id="PS50222"/>
    </source>
</evidence>
<comment type="caution">
    <text evidence="8">The sequence shown here is derived from an EMBL/GenBank/DDBJ whole genome shotgun (WGS) entry which is preliminary data.</text>
</comment>
<evidence type="ECO:0000256" key="4">
    <source>
        <dbReference type="PROSITE-ProRule" id="PRU00322"/>
    </source>
</evidence>
<feature type="region of interest" description="Disordered" evidence="5">
    <location>
        <begin position="2157"/>
        <end position="2196"/>
    </location>
</feature>
<feature type="compositionally biased region" description="Low complexity" evidence="5">
    <location>
        <begin position="1381"/>
        <end position="1404"/>
    </location>
</feature>
<feature type="region of interest" description="Disordered" evidence="5">
    <location>
        <begin position="2246"/>
        <end position="2369"/>
    </location>
</feature>
<dbReference type="PROSITE" id="PS50222">
    <property type="entry name" value="EF_HAND_2"/>
    <property type="match status" value="2"/>
</dbReference>
<feature type="compositionally biased region" description="Polar residues" evidence="5">
    <location>
        <begin position="1868"/>
        <end position="1880"/>
    </location>
</feature>
<evidence type="ECO:0000259" key="6">
    <source>
        <dbReference type="PROSITE" id="PS50199"/>
    </source>
</evidence>
<keyword evidence="3" id="KW-0862">Zinc</keyword>
<dbReference type="EMBL" id="JAGRRH010000013">
    <property type="protein sequence ID" value="KAG7359601.1"/>
    <property type="molecule type" value="Genomic_DNA"/>
</dbReference>
<keyword evidence="2 4" id="KW-0863">Zinc-finger</keyword>
<feature type="region of interest" description="Disordered" evidence="5">
    <location>
        <begin position="2682"/>
        <end position="2734"/>
    </location>
</feature>
<sequence length="2797" mass="290824">MGDVIDDFLSLEPAGDPLPGSSSLSQTRPTLAGLQWLDAPWGKSSGLAYRINGTNTLESLLVSSSAENDDDSPTVISVSDSFTLSAGAVRMTSSHDGRMVAVACCDGSLHCIDATDSCLSLRWSIVDAHSHITPNGNVASPVSTGRVKAACASGPVLSLDFSAENYMLILVDAKRGLTMYDARLVTPTNIVTTQHAGPLLNVSSATWCKSLDNSKRALLAIGRYDGSIAILKYNATLLTLQAATELGCPSEEDGFTCTHLNWWSDTLAVGLCRVIPPDDGEGPDEDDEDDNADHEALLYLAAIHEDLALGKRTEWAEQGDVVPFFTVPKYGRHVFYTCFVKSTSKQLLAVAVNVGTDIGVVAKDSDGGDWSVVEFQEGSSASLPTNEDDEFTYPLGISALQTPSSSFRLLLASTDGSLSTLKFNHANDPAYLAAQLIGDPTKLPADTVALVESPNQLEKQNSSNSDDGSAWVVVDESGKKNLPAVDLPKKAASSTVQSSSSISIGHQQAAEIGSGFSFGKSPIQQTSLNPAFGSGSSAPVFGSGTSIPSFGPSPGTPVFGITPPLGTQDAMQFSSPLTTKATAPTGLGSIGARGFASSESSGGFAALAASYKSGVAIPSSSSNPFSSFSQQSTEGLMASSFPTKPLFGSISNIPTTSTTLATMTLGSDEGSRNQVMSQEKSSKLSGHTDASTPTPTSLLNASSNNPDSEVSVEKSLSEKRPLEVFDQFDTNKSGIVPSSMFEEMLDALGEGFQGEELDAQLALIDPSKTGKLTKSAFVNWYKTLVTSNANENDSLSSGEREERDKEEASARETFKTLSKTVNGKSCIDSDQFEKLIESLGTTYCKEEHEKTLVVLEKDGNRIYEDDFIEWYIGWLFGGDEESITSDEDSANKDDKGSSLDPKKSLGSLFQVSGDSWKCEICSVRNEGIVNKCSACETPRPGSEDAGAPADTAGAGSIGSSIGPGGFTFGGSVTGALNASSGFNFGTSAPVTSVPAPSSGGIKFGSSASTSGAPSSGGFHFGAQKPQEPEKDTSQLAEKKPLEVFDLFDTNKSGIVPSSMFEEMLDALGEGFQGEELDAQLALIDPSKTGKLTKSAFVNWYKTLVTSNANENDSLSSGEREERDKEEASARETFKTLSKTVNGKSCIDSDQFEKLIESLGTTYCKEEHEKTLVVLEKDGNRIYEDDFIEWYIGWLFGGDEESITSDEDSANKDDKGSSLDPKKSLGSLFQVSGDSWKCEICSVRNEGIVNKCSACETPRPGSEDAGAPADTAGAGSIGSSIGPGGFTFGGSVTGALNASSGFNFGTSAPVTSVPAPSSGGIKFDSSASTSGAPSSGGFHFQTTQDLGNGTPETQSSPIHSTSAAFPPSASKGPTPFSSMGTPSAAFTNSDSSSSSAFPPSSSKPPTQFSSVGAKSADVVKSGSSSLSAFPPSSSKAPTPFSSVGSKLAAAGESVVSPAFPPSSSKGPTPFSLVGSPSAAFTNVGSSSSSAFPPSSSKAPTPFSSVGVMSAGVVKSGSSSSSAFTPSSSKASRPFSSMGAKSADVVKSGSSSSSSFPPSSSKAPTPFSSVGSKSAAAGESVTSPAFPPSSSKVPTPLSSVGTPSAAFTKSGSISSAFPPSSSKAPTPFSSVGAKSADVVKSGSSSSSAFPPSSSKAPTPFSSVGTKSADVVKSGSSSSSAFPPTSSKAPTPFSSVGAKSADVVKSGSSSSSAFPPTSSKAPTPFSSVGAKSADVVKSGSSSSSSSFPPSSSKAPTPFSSMGSKLVAAGESVAPPAFPLSSSKGPTPFSSMSTPSAAFTKSGSSSSSAFPPSSSKAPTPFSSVCAKSADVVKSGLSSSSAFLPSSSKGPVSFSTAFASGVEKDVPELDQNPAPSLQAPSPQHNNYRHGAFPGSSAKNTSSKHKSDVHLQFDTLCSHFEKTLTELSGFQLNSLKESQTLRIRIEELVTKTQQERANLLDIDESLKKRKEDFAFLLSRKTDLSRHIDASLKLIENLQLAELEAGLIDTQLDQDSEMRRRKFAATSWRVNRDFQSASRRLNTLELVHSSPGGGSRLLKQVADFYKCTRDFETKKVLPISKKVSLASQNVPKQQRPSEHSTNSFVDPSLNKRNSSRGTPVGIRSISKAHSTETPKMLITRWRATELSIQSIDFRTTKFNKFNDRPHLDAKKKRDATSSRRYSKPSLLLGLTPPTAPREVSSSSIDLFSPSSEVTARDAWDKPSTIEREKMSQMLSTSAPTELKQTTFFEASRPILSKIGSNPEKLQSSIGMTRNDEGMAKRQSDPKPVKKSQRPNENATPAAFSDATSQLPPRSIKPSQPSQKKNAPSTFPSQTLGIPKVTSAEESGSKNDQNERVNVHPSTEKGAPKGTPTFSGFGNMNDVGASLFDIGVGSLDGNRKTSAVSTSALSTAEPIVPQRERKDYKAMLTTILKKSNPDKLGSIDAFLEKYKGNEETLITKTAKKYNVANPLDEKVGLNEETPGTRPIPPSTAPVSSSFDSVPPGPSTPFGSAEMTGSMTSQNMSSFSTTSAPQNQPTFGLGSASTNVPFPAASTKTSWNATAPSLSPFAVNDASSNFSTPLGSQTVGLSSTTPFGASGGLSSSTTPFGTQPSAPFGSPDIPQSQPRAPQLFNGKPARDLLIQFYQEMNPSKLSKVDEVLQKYNGKEDEMFRKIALQYKIDPAKFGLSNDPATASFGSPSPAPAFGQSSTIGGGRGSFTQGGSGFGQPSALGGGGTTSFASNNSPGGHTFGAVASPGFGAASFGSLAQSSPSTFGSPSSGFGGAVKPGGFASPNPGFGTPFGGPRR</sequence>
<feature type="region of interest" description="Disordered" evidence="5">
    <location>
        <begin position="1771"/>
        <end position="1817"/>
    </location>
</feature>
<feature type="region of interest" description="Disordered" evidence="5">
    <location>
        <begin position="2581"/>
        <end position="2623"/>
    </location>
</feature>
<feature type="compositionally biased region" description="Polar residues" evidence="5">
    <location>
        <begin position="2581"/>
        <end position="2604"/>
    </location>
</feature>
<name>A0A9K3LEU5_9STRA</name>
<feature type="compositionally biased region" description="Low complexity" evidence="5">
    <location>
        <begin position="1670"/>
        <end position="1692"/>
    </location>
</feature>
<dbReference type="CDD" id="cd00051">
    <property type="entry name" value="EFh"/>
    <property type="match status" value="2"/>
</dbReference>
<keyword evidence="9" id="KW-1185">Reference proteome</keyword>
<feature type="compositionally biased region" description="Low complexity" evidence="5">
    <location>
        <begin position="1419"/>
        <end position="1441"/>
    </location>
</feature>
<feature type="region of interest" description="Disordered" evidence="5">
    <location>
        <begin position="1312"/>
        <end position="1758"/>
    </location>
</feature>
<proteinExistence type="predicted"/>
<dbReference type="GO" id="GO:0008270">
    <property type="term" value="F:zinc ion binding"/>
    <property type="evidence" value="ECO:0007669"/>
    <property type="project" value="UniProtKB-KW"/>
</dbReference>
<feature type="compositionally biased region" description="Low complexity" evidence="5">
    <location>
        <begin position="1312"/>
        <end position="1336"/>
    </location>
</feature>
<dbReference type="SMART" id="SM00547">
    <property type="entry name" value="ZnF_RBZ"/>
    <property type="match status" value="2"/>
</dbReference>
<feature type="region of interest" description="Disordered" evidence="5">
    <location>
        <begin position="1255"/>
        <end position="1275"/>
    </location>
</feature>
<feature type="region of interest" description="Disordered" evidence="5">
    <location>
        <begin position="2079"/>
        <end position="2121"/>
    </location>
</feature>
<feature type="region of interest" description="Disordered" evidence="5">
    <location>
        <begin position="2465"/>
        <end position="2535"/>
    </location>
</feature>
<dbReference type="PROSITE" id="PS50199">
    <property type="entry name" value="ZF_RANBP2_2"/>
    <property type="match status" value="2"/>
</dbReference>
<accession>A0A9K3LEU5</accession>
<evidence type="ECO:0000256" key="1">
    <source>
        <dbReference type="ARBA" id="ARBA00022723"/>
    </source>
</evidence>
<feature type="region of interest" description="Disordered" evidence="5">
    <location>
        <begin position="2776"/>
        <end position="2797"/>
    </location>
</feature>
<feature type="compositionally biased region" description="Basic and acidic residues" evidence="5">
    <location>
        <begin position="1117"/>
        <end position="1130"/>
    </location>
</feature>
<evidence type="ECO:0000256" key="3">
    <source>
        <dbReference type="ARBA" id="ARBA00022833"/>
    </source>
</evidence>
<feature type="compositionally biased region" description="Gly residues" evidence="5">
    <location>
        <begin position="2702"/>
        <end position="2727"/>
    </location>
</feature>
<feature type="domain" description="EF-hand" evidence="7">
    <location>
        <begin position="716"/>
        <end position="751"/>
    </location>
</feature>
<dbReference type="InterPro" id="IPR001876">
    <property type="entry name" value="Znf_RanBP2"/>
</dbReference>
<feature type="compositionally biased region" description="Low complexity" evidence="5">
    <location>
        <begin position="1702"/>
        <end position="1724"/>
    </location>
</feature>
<feature type="compositionally biased region" description="Low complexity" evidence="5">
    <location>
        <begin position="1263"/>
        <end position="1275"/>
    </location>
</feature>
<evidence type="ECO:0000256" key="5">
    <source>
        <dbReference type="SAM" id="MobiDB-lite"/>
    </source>
</evidence>
<feature type="compositionally biased region" description="Polar residues" evidence="5">
    <location>
        <begin position="1578"/>
        <end position="1605"/>
    </location>
</feature>
<feature type="compositionally biased region" description="Polar residues" evidence="5">
    <location>
        <begin position="2506"/>
        <end position="2535"/>
    </location>
</feature>
<keyword evidence="1" id="KW-0479">Metal-binding</keyword>
<feature type="domain" description="RanBP2-type" evidence="6">
    <location>
        <begin position="911"/>
        <end position="941"/>
    </location>
</feature>
<feature type="compositionally biased region" description="Low complexity" evidence="5">
    <location>
        <begin position="944"/>
        <end position="956"/>
    </location>
</feature>
<feature type="compositionally biased region" description="Basic and acidic residues" evidence="5">
    <location>
        <begin position="2266"/>
        <end position="2280"/>
    </location>
</feature>
<evidence type="ECO:0000256" key="2">
    <source>
        <dbReference type="ARBA" id="ARBA00022771"/>
    </source>
</evidence>
<protein>
    <submittedName>
        <fullName evidence="8">Zinc finger domain containing protein</fullName>
    </submittedName>
</protein>
<feature type="compositionally biased region" description="Low complexity" evidence="5">
    <location>
        <begin position="1791"/>
        <end position="1817"/>
    </location>
</feature>
<dbReference type="Proteomes" id="UP000693970">
    <property type="component" value="Unassembled WGS sequence"/>
</dbReference>
<feature type="compositionally biased region" description="Basic and acidic residues" evidence="5">
    <location>
        <begin position="798"/>
        <end position="811"/>
    </location>
</feature>
<dbReference type="GO" id="GO:0005509">
    <property type="term" value="F:calcium ion binding"/>
    <property type="evidence" value="ECO:0007669"/>
    <property type="project" value="InterPro"/>
</dbReference>
<feature type="region of interest" description="Disordered" evidence="5">
    <location>
        <begin position="1110"/>
        <end position="1130"/>
    </location>
</feature>
<feature type="compositionally biased region" description="Low complexity" evidence="5">
    <location>
        <begin position="1452"/>
        <end position="1463"/>
    </location>
</feature>
<feature type="compositionally biased region" description="Low complexity" evidence="5">
    <location>
        <begin position="1002"/>
        <end position="1017"/>
    </location>
</feature>
<feature type="region of interest" description="Disordered" evidence="5">
    <location>
        <begin position="791"/>
        <end position="811"/>
    </location>
</feature>
<feature type="region of interest" description="Disordered" evidence="5">
    <location>
        <begin position="663"/>
        <end position="716"/>
    </location>
</feature>
<organism evidence="8 9">
    <name type="scientific">Nitzschia inconspicua</name>
    <dbReference type="NCBI Taxonomy" id="303405"/>
    <lineage>
        <taxon>Eukaryota</taxon>
        <taxon>Sar</taxon>
        <taxon>Stramenopiles</taxon>
        <taxon>Ochrophyta</taxon>
        <taxon>Bacillariophyta</taxon>
        <taxon>Bacillariophyceae</taxon>
        <taxon>Bacillariophycidae</taxon>
        <taxon>Bacillariales</taxon>
        <taxon>Bacillariaceae</taxon>
        <taxon>Nitzschia</taxon>
    </lineage>
</organism>
<feature type="compositionally biased region" description="Polar residues" evidence="5">
    <location>
        <begin position="672"/>
        <end position="707"/>
    </location>
</feature>
<dbReference type="SMART" id="SM00054">
    <property type="entry name" value="EFh"/>
    <property type="match status" value="4"/>
</dbReference>
<feature type="compositionally biased region" description="Polar residues" evidence="5">
    <location>
        <begin position="2079"/>
        <end position="2110"/>
    </location>
</feature>
<dbReference type="InterPro" id="IPR002048">
    <property type="entry name" value="EF_hand_dom"/>
</dbReference>
<feature type="compositionally biased region" description="Low complexity" evidence="5">
    <location>
        <begin position="1607"/>
        <end position="1661"/>
    </location>
</feature>
<feature type="region of interest" description="Disordered" evidence="5">
    <location>
        <begin position="1861"/>
        <end position="1898"/>
    </location>
</feature>